<keyword evidence="6" id="KW-1185">Reference proteome</keyword>
<dbReference type="PANTHER" id="PTHR47666">
    <property type="entry name" value="PROTEIN VASCULAR ASSOCIATED DEATH 1, CHLOROPLASTIC"/>
    <property type="match status" value="1"/>
</dbReference>
<dbReference type="InterPro" id="IPR000195">
    <property type="entry name" value="Rab-GAP-TBC_dom"/>
</dbReference>
<dbReference type="PROSITE" id="PS50086">
    <property type="entry name" value="TBC_RABGAP"/>
    <property type="match status" value="1"/>
</dbReference>
<gene>
    <name evidence="5" type="ORF">GDO86_009356</name>
    <name evidence="4" type="ORF">GDO86_011403</name>
</gene>
<dbReference type="PANTHER" id="PTHR47666:SF2">
    <property type="entry name" value="TBC1 DOMAIN FAMILY MEMBER 8 ISOFORM X1"/>
    <property type="match status" value="1"/>
</dbReference>
<dbReference type="EMBL" id="JAACNH010000004">
    <property type="protein sequence ID" value="KAG8444140.1"/>
    <property type="molecule type" value="Genomic_DNA"/>
</dbReference>
<comment type="caution">
    <text evidence="4">The sequence shown here is derived from an EMBL/GenBank/DDBJ whole genome shotgun (WGS) entry which is preliminary data.</text>
</comment>
<dbReference type="InterPro" id="IPR011992">
    <property type="entry name" value="EF-hand-dom_pair"/>
</dbReference>
<organism evidence="4 6">
    <name type="scientific">Hymenochirus boettgeri</name>
    <name type="common">Congo dwarf clawed frog</name>
    <dbReference type="NCBI Taxonomy" id="247094"/>
    <lineage>
        <taxon>Eukaryota</taxon>
        <taxon>Metazoa</taxon>
        <taxon>Chordata</taxon>
        <taxon>Craniata</taxon>
        <taxon>Vertebrata</taxon>
        <taxon>Euteleostomi</taxon>
        <taxon>Amphibia</taxon>
        <taxon>Batrachia</taxon>
        <taxon>Anura</taxon>
        <taxon>Pipoidea</taxon>
        <taxon>Pipidae</taxon>
        <taxon>Pipinae</taxon>
        <taxon>Hymenochirus</taxon>
    </lineage>
</organism>
<dbReference type="Gene3D" id="1.10.472.80">
    <property type="entry name" value="Ypt/Rab-GAP domain of gyp1p, domain 3"/>
    <property type="match status" value="1"/>
</dbReference>
<accession>A0A8T2JG89</accession>
<dbReference type="Proteomes" id="UP000812440">
    <property type="component" value="Chromosome 6"/>
</dbReference>
<dbReference type="FunFam" id="1.10.472.80:FF:000023">
    <property type="entry name" value="TBC1 domain family member 8B"/>
    <property type="match status" value="1"/>
</dbReference>
<dbReference type="AlphaFoldDB" id="A0A8T2JG89"/>
<dbReference type="FunFam" id="1.10.238.10:FF:000153">
    <property type="entry name" value="TBC1 domain family member 8 isoform X2"/>
    <property type="match status" value="1"/>
</dbReference>
<evidence type="ECO:0000259" key="3">
    <source>
        <dbReference type="PROSITE" id="PS50086"/>
    </source>
</evidence>
<dbReference type="Gene3D" id="1.10.238.10">
    <property type="entry name" value="EF-hand"/>
    <property type="match status" value="1"/>
</dbReference>
<evidence type="ECO:0000313" key="6">
    <source>
        <dbReference type="Proteomes" id="UP000812440"/>
    </source>
</evidence>
<feature type="compositionally biased region" description="Low complexity" evidence="2">
    <location>
        <begin position="408"/>
        <end position="420"/>
    </location>
</feature>
<feature type="region of interest" description="Disordered" evidence="2">
    <location>
        <begin position="406"/>
        <end position="431"/>
    </location>
</feature>
<proteinExistence type="predicted"/>
<feature type="compositionally biased region" description="Polar residues" evidence="2">
    <location>
        <begin position="421"/>
        <end position="431"/>
    </location>
</feature>
<evidence type="ECO:0000256" key="1">
    <source>
        <dbReference type="SAM" id="Coils"/>
    </source>
</evidence>
<sequence length="510" mass="58349">MAGAQVDQSVFEELIQERLPELAEHIKDLSTLASISLSWFLTLFISIMPLQSAVNVVDCFFYDGIKAIFQIGLAILDATAVELCNSKDDGQALVVLSRFLEHLKNEESPLPPIGNLHSLLNNDQQEVLPVTDIMDLIRDSYEKFGNNSVEQIEHLRCKHRILVLQNHEETTKQNVLRVVSPDVSFIHEHLEELYDMFKREHFISCYWEGKCSLLERHDPSRPYAEQYKIDRWQFTNLFRLCSPWICGTHTEVLAERLFRLLDENLDSLIEFKAFVSCLDVMYYGEMNEKMKLLYKLHIPPALSENDHDCQSPLKGPLLSTNRPLKIVKANGEKKDYQKQLKQMLRDLARDQDKKSEKELPKMTQREFIQFCKTLYSLFHEDPTENDLYQSIATVTTLLLQIGEVGQRSSSSGSTSEEFSSVDQQNDASTSDQDSVFLDAAKSPSNTSPPLCESDWLISFEHILASLLTEQSLVNFFEKPLDIKPKLECVKTNPYGLKINGTVTLPPGLHL</sequence>
<feature type="domain" description="Rab-GAP TBC" evidence="3">
    <location>
        <begin position="1"/>
        <end position="64"/>
    </location>
</feature>
<feature type="coiled-coil region" evidence="1">
    <location>
        <begin position="326"/>
        <end position="353"/>
    </location>
</feature>
<dbReference type="OrthoDB" id="17687at2759"/>
<dbReference type="SUPFAM" id="SSF47923">
    <property type="entry name" value="Ypt/Rab-GAP domain of gyp1p"/>
    <property type="match status" value="1"/>
</dbReference>
<evidence type="ECO:0000313" key="5">
    <source>
        <dbReference type="EMBL" id="KAG8444140.1"/>
    </source>
</evidence>
<keyword evidence="1" id="KW-0175">Coiled coil</keyword>
<dbReference type="InterPro" id="IPR035969">
    <property type="entry name" value="Rab-GAP_TBC_sf"/>
</dbReference>
<reference evidence="4" key="1">
    <citation type="thesis" date="2020" institute="ProQuest LLC" country="789 East Eisenhower Parkway, Ann Arbor, MI, USA">
        <title>Comparative Genomics and Chromosome Evolution.</title>
        <authorList>
            <person name="Mudd A.B."/>
        </authorList>
    </citation>
    <scope>NUCLEOTIDE SEQUENCE</scope>
    <source>
        <strain evidence="4">Female2</strain>
        <tissue evidence="4">Blood</tissue>
    </source>
</reference>
<dbReference type="Proteomes" id="UP000812440">
    <property type="component" value="Chromosome 5"/>
</dbReference>
<dbReference type="EMBL" id="JAACNH010000005">
    <property type="protein sequence ID" value="KAG8442598.1"/>
    <property type="molecule type" value="Genomic_DNA"/>
</dbReference>
<protein>
    <recommendedName>
        <fullName evidence="3">Rab-GAP TBC domain-containing protein</fullName>
    </recommendedName>
</protein>
<name>A0A8T2JG89_9PIPI</name>
<dbReference type="SUPFAM" id="SSF47473">
    <property type="entry name" value="EF-hand"/>
    <property type="match status" value="1"/>
</dbReference>
<evidence type="ECO:0000313" key="4">
    <source>
        <dbReference type="EMBL" id="KAG8442598.1"/>
    </source>
</evidence>
<evidence type="ECO:0000256" key="2">
    <source>
        <dbReference type="SAM" id="MobiDB-lite"/>
    </source>
</evidence>
<dbReference type="Pfam" id="PF00566">
    <property type="entry name" value="RabGAP-TBC"/>
    <property type="match status" value="1"/>
</dbReference>